<dbReference type="AlphaFoldDB" id="A0A150WKC9"/>
<accession>A0A150WKC9</accession>
<dbReference type="EMBL" id="LUKF01000012">
    <property type="protein sequence ID" value="KYG64431.1"/>
    <property type="molecule type" value="Genomic_DNA"/>
</dbReference>
<organism evidence="2 3">
    <name type="scientific">Bdellovibrio bacteriovorus</name>
    <dbReference type="NCBI Taxonomy" id="959"/>
    <lineage>
        <taxon>Bacteria</taxon>
        <taxon>Pseudomonadati</taxon>
        <taxon>Bdellovibrionota</taxon>
        <taxon>Bdellovibrionia</taxon>
        <taxon>Bdellovibrionales</taxon>
        <taxon>Pseudobdellovibrionaceae</taxon>
        <taxon>Bdellovibrio</taxon>
    </lineage>
</organism>
<comment type="caution">
    <text evidence="2">The sequence shown here is derived from an EMBL/GenBank/DDBJ whole genome shotgun (WGS) entry which is preliminary data.</text>
</comment>
<evidence type="ECO:0000313" key="2">
    <source>
        <dbReference type="EMBL" id="KYG64431.1"/>
    </source>
</evidence>
<dbReference type="OrthoDB" id="4059174at1224"/>
<dbReference type="RefSeq" id="WP_063243417.1">
    <property type="nucleotide sequence ID" value="NZ_LUKF01000012.1"/>
</dbReference>
<evidence type="ECO:0000256" key="1">
    <source>
        <dbReference type="SAM" id="MobiDB-lite"/>
    </source>
</evidence>
<proteinExistence type="predicted"/>
<feature type="region of interest" description="Disordered" evidence="1">
    <location>
        <begin position="1"/>
        <end position="106"/>
    </location>
</feature>
<feature type="compositionally biased region" description="Basic and acidic residues" evidence="1">
    <location>
        <begin position="19"/>
        <end position="36"/>
    </location>
</feature>
<name>A0A150WKC9_BDEBC</name>
<dbReference type="Proteomes" id="UP000075391">
    <property type="component" value="Unassembled WGS sequence"/>
</dbReference>
<feature type="compositionally biased region" description="Basic and acidic residues" evidence="1">
    <location>
        <begin position="61"/>
        <end position="84"/>
    </location>
</feature>
<protein>
    <submittedName>
        <fullName evidence="2">Uncharacterized protein</fullName>
    </submittedName>
</protein>
<reference evidence="2 3" key="1">
    <citation type="submission" date="2016-03" db="EMBL/GenBank/DDBJ databases">
        <authorList>
            <person name="Ploux O."/>
        </authorList>
    </citation>
    <scope>NUCLEOTIDE SEQUENCE [LARGE SCALE GENOMIC DNA]</scope>
    <source>
        <strain evidence="2 3">BER2</strain>
    </source>
</reference>
<sequence length="165" mass="20355">MPHRRSPQDNYSRQQGSHGSERYHGTHRLQREESPRHRSRPVSNYSEGNHGAGYRDEEDERESRRERERNYDNADESMNRDYNRGRRRQAQRGEYLNEPQNISDWAPQDRYNEICQDRFRECHSDHHYPHMGGNHQKNFEYHHNENNTEERFQEDLRRGRHYKEY</sequence>
<evidence type="ECO:0000313" key="3">
    <source>
        <dbReference type="Proteomes" id="UP000075391"/>
    </source>
</evidence>
<gene>
    <name evidence="2" type="ORF">AZI85_03140</name>
</gene>
<feature type="compositionally biased region" description="Polar residues" evidence="1">
    <location>
        <begin position="8"/>
        <end position="18"/>
    </location>
</feature>